<gene>
    <name evidence="2" type="ORF">ALC56_00252</name>
</gene>
<organism evidence="2 3">
    <name type="scientific">Trachymyrmex septentrionalis</name>
    <dbReference type="NCBI Taxonomy" id="34720"/>
    <lineage>
        <taxon>Eukaryota</taxon>
        <taxon>Metazoa</taxon>
        <taxon>Ecdysozoa</taxon>
        <taxon>Arthropoda</taxon>
        <taxon>Hexapoda</taxon>
        <taxon>Insecta</taxon>
        <taxon>Pterygota</taxon>
        <taxon>Neoptera</taxon>
        <taxon>Endopterygota</taxon>
        <taxon>Hymenoptera</taxon>
        <taxon>Apocrita</taxon>
        <taxon>Aculeata</taxon>
        <taxon>Formicoidea</taxon>
        <taxon>Formicidae</taxon>
        <taxon>Myrmicinae</taxon>
        <taxon>Trachymyrmex</taxon>
    </lineage>
</organism>
<sequence>MKYLHEICGFSAARRVDPSNRVPRVYTPAHVLFVCAASQPEASQPTLSSVVQRGKQPPATDLHSTRMMHSLIREKQSRARYRAA</sequence>
<dbReference type="EMBL" id="KQ981175">
    <property type="protein sequence ID" value="KYN45288.1"/>
    <property type="molecule type" value="Genomic_DNA"/>
</dbReference>
<evidence type="ECO:0000256" key="1">
    <source>
        <dbReference type="SAM" id="MobiDB-lite"/>
    </source>
</evidence>
<dbReference type="AlphaFoldDB" id="A0A151K1I9"/>
<dbReference type="Proteomes" id="UP000078541">
    <property type="component" value="Unassembled WGS sequence"/>
</dbReference>
<accession>A0A151K1I9</accession>
<reference evidence="2 3" key="1">
    <citation type="submission" date="2016-03" db="EMBL/GenBank/DDBJ databases">
        <title>Trachymyrmex septentrionalis WGS genome.</title>
        <authorList>
            <person name="Nygaard S."/>
            <person name="Hu H."/>
            <person name="Boomsma J."/>
            <person name="Zhang G."/>
        </authorList>
    </citation>
    <scope>NUCLEOTIDE SEQUENCE [LARGE SCALE GENOMIC DNA]</scope>
    <source>
        <strain evidence="2">Tsep2-gDNA-1</strain>
        <tissue evidence="2">Whole body</tissue>
    </source>
</reference>
<proteinExistence type="predicted"/>
<keyword evidence="3" id="KW-1185">Reference proteome</keyword>
<evidence type="ECO:0000313" key="3">
    <source>
        <dbReference type="Proteomes" id="UP000078541"/>
    </source>
</evidence>
<evidence type="ECO:0000313" key="2">
    <source>
        <dbReference type="EMBL" id="KYN45288.1"/>
    </source>
</evidence>
<name>A0A151K1I9_9HYME</name>
<protein>
    <submittedName>
        <fullName evidence="2">Uncharacterized protein</fullName>
    </submittedName>
</protein>
<feature type="region of interest" description="Disordered" evidence="1">
    <location>
        <begin position="44"/>
        <end position="63"/>
    </location>
</feature>